<proteinExistence type="predicted"/>
<name>A0A6I2L5Q9_9BURK</name>
<evidence type="ECO:0000313" key="3">
    <source>
        <dbReference type="EMBL" id="MRW91996.1"/>
    </source>
</evidence>
<comment type="caution">
    <text evidence="3">The sequence shown here is derived from an EMBL/GenBank/DDBJ whole genome shotgun (WGS) entry which is preliminary data.</text>
</comment>
<reference evidence="3 4" key="1">
    <citation type="submission" date="2019-11" db="EMBL/GenBank/DDBJ databases">
        <title>Novel species isolated from a subtropical stream in China.</title>
        <authorList>
            <person name="Lu H."/>
        </authorList>
    </citation>
    <scope>NUCLEOTIDE SEQUENCE [LARGE SCALE GENOMIC DNA]</scope>
    <source>
        <strain evidence="3 4">FT80W</strain>
    </source>
</reference>
<evidence type="ECO:0000259" key="2">
    <source>
        <dbReference type="SMART" id="SM00062"/>
    </source>
</evidence>
<gene>
    <name evidence="3" type="ORF">GJ699_18545</name>
</gene>
<keyword evidence="1" id="KW-0732">Signal</keyword>
<feature type="domain" description="Solute-binding protein family 3/N-terminal" evidence="2">
    <location>
        <begin position="27"/>
        <end position="254"/>
    </location>
</feature>
<dbReference type="SMART" id="SM00062">
    <property type="entry name" value="PBPb"/>
    <property type="match status" value="1"/>
</dbReference>
<dbReference type="AlphaFoldDB" id="A0A6I2L5Q9"/>
<dbReference type="Gene3D" id="3.40.190.10">
    <property type="entry name" value="Periplasmic binding protein-like II"/>
    <property type="match status" value="2"/>
</dbReference>
<evidence type="ECO:0000313" key="4">
    <source>
        <dbReference type="Proteomes" id="UP000433309"/>
    </source>
</evidence>
<feature type="chain" id="PRO_5026307672" evidence="1">
    <location>
        <begin position="23"/>
        <end position="254"/>
    </location>
</feature>
<dbReference type="RefSeq" id="WP_154378947.1">
    <property type="nucleotide sequence ID" value="NZ_WKJK01000009.1"/>
</dbReference>
<dbReference type="Pfam" id="PF00497">
    <property type="entry name" value="SBP_bac_3"/>
    <property type="match status" value="1"/>
</dbReference>
<dbReference type="EMBL" id="WKJK01000009">
    <property type="protein sequence ID" value="MRW91996.1"/>
    <property type="molecule type" value="Genomic_DNA"/>
</dbReference>
<feature type="signal peptide" evidence="1">
    <location>
        <begin position="1"/>
        <end position="22"/>
    </location>
</feature>
<dbReference type="SUPFAM" id="SSF53850">
    <property type="entry name" value="Periplasmic binding protein-like II"/>
    <property type="match status" value="1"/>
</dbReference>
<organism evidence="3 4">
    <name type="scientific">Duganella guangzhouensis</name>
    <dbReference type="NCBI Taxonomy" id="2666084"/>
    <lineage>
        <taxon>Bacteria</taxon>
        <taxon>Pseudomonadati</taxon>
        <taxon>Pseudomonadota</taxon>
        <taxon>Betaproteobacteria</taxon>
        <taxon>Burkholderiales</taxon>
        <taxon>Oxalobacteraceae</taxon>
        <taxon>Telluria group</taxon>
        <taxon>Duganella</taxon>
    </lineage>
</organism>
<accession>A0A6I2L5Q9</accession>
<sequence>MRLATAILILSLLGVCAPPGGAATLDKFRLLTFDQPPYIHVDANGLPQGAAVEMVREIFSRMHVAPEMRVYPLARAQALFAHGDAAGIFIMKRNPARQALYAFSDQPLFTQEVVLFVRKDSMIGYTGDLRVLSGRSIGLLRGASYGEVFDAAVAGGMFSRLEYVAQDEWNFRKLMAGRIDAVICGRQAGMAMLAKLGGSASVLVAGRPLELTGSYLMFRKGMVSDDFLRRLNRVMAAMRRDGTAGRIRSKYGVQ</sequence>
<dbReference type="PANTHER" id="PTHR38834:SF3">
    <property type="entry name" value="SOLUTE-BINDING PROTEIN FAMILY 3_N-TERMINAL DOMAIN-CONTAINING PROTEIN"/>
    <property type="match status" value="1"/>
</dbReference>
<protein>
    <submittedName>
        <fullName evidence="3">Transporter substrate-binding domain-containing protein</fullName>
    </submittedName>
</protein>
<dbReference type="PANTHER" id="PTHR38834">
    <property type="entry name" value="PERIPLASMIC SUBSTRATE BINDING PROTEIN FAMILY 3"/>
    <property type="match status" value="1"/>
</dbReference>
<dbReference type="InterPro" id="IPR001638">
    <property type="entry name" value="Solute-binding_3/MltF_N"/>
</dbReference>
<evidence type="ECO:0000256" key="1">
    <source>
        <dbReference type="SAM" id="SignalP"/>
    </source>
</evidence>
<dbReference type="Proteomes" id="UP000433309">
    <property type="component" value="Unassembled WGS sequence"/>
</dbReference>
<keyword evidence="4" id="KW-1185">Reference proteome</keyword>